<feature type="compositionally biased region" description="Polar residues" evidence="9">
    <location>
        <begin position="214"/>
        <end position="233"/>
    </location>
</feature>
<feature type="compositionally biased region" description="Low complexity" evidence="9">
    <location>
        <begin position="961"/>
        <end position="972"/>
    </location>
</feature>
<dbReference type="Pfam" id="PF00439">
    <property type="entry name" value="Bromodomain"/>
    <property type="match status" value="1"/>
</dbReference>
<dbReference type="SUPFAM" id="SSF50969">
    <property type="entry name" value="YVTN repeat-like/Quinoprotein amine dehydrogenase"/>
    <property type="match status" value="1"/>
</dbReference>
<feature type="coiled-coil region" evidence="8">
    <location>
        <begin position="2703"/>
        <end position="2762"/>
    </location>
</feature>
<dbReference type="GO" id="GO:0004674">
    <property type="term" value="F:protein serine/threonine kinase activity"/>
    <property type="evidence" value="ECO:0007669"/>
    <property type="project" value="UniProtKB-KW"/>
</dbReference>
<dbReference type="InterPro" id="IPR015943">
    <property type="entry name" value="WD40/YVTN_repeat-like_dom_sf"/>
</dbReference>
<protein>
    <submittedName>
        <fullName evidence="13">Uncharacterized protein</fullName>
    </submittedName>
</protein>
<feature type="domain" description="Bromo" evidence="12">
    <location>
        <begin position="530"/>
        <end position="617"/>
    </location>
</feature>
<keyword evidence="1" id="KW-0723">Serine/threonine-protein kinase</keyword>
<dbReference type="EMBL" id="JAIFTL010000020">
    <property type="protein sequence ID" value="KAG9326430.1"/>
    <property type="molecule type" value="Genomic_DNA"/>
</dbReference>
<reference evidence="13" key="1">
    <citation type="submission" date="2021-07" db="EMBL/GenBank/DDBJ databases">
        <title>Draft genome of Mortierella alpina, strain LL118, isolated from an aspen leaf litter sample.</title>
        <authorList>
            <person name="Yang S."/>
            <person name="Vinatzer B.A."/>
        </authorList>
    </citation>
    <scope>NUCLEOTIDE SEQUENCE</scope>
    <source>
        <strain evidence="13">LL118</strain>
    </source>
</reference>
<dbReference type="Proteomes" id="UP000717515">
    <property type="component" value="Unassembled WGS sequence"/>
</dbReference>
<feature type="transmembrane region" description="Helical" evidence="10">
    <location>
        <begin position="2560"/>
        <end position="2578"/>
    </location>
</feature>
<feature type="transmembrane region" description="Helical" evidence="10">
    <location>
        <begin position="2598"/>
        <end position="2621"/>
    </location>
</feature>
<dbReference type="SUPFAM" id="SSF47370">
    <property type="entry name" value="Bromodomain"/>
    <property type="match status" value="1"/>
</dbReference>
<keyword evidence="10" id="KW-0472">Membrane</keyword>
<proteinExistence type="predicted"/>
<dbReference type="InterPro" id="IPR001487">
    <property type="entry name" value="Bromodomain"/>
</dbReference>
<accession>A0A9P8AB98</accession>
<dbReference type="InterPro" id="IPR000719">
    <property type="entry name" value="Prot_kinase_dom"/>
</dbReference>
<evidence type="ECO:0000256" key="8">
    <source>
        <dbReference type="SAM" id="Coils"/>
    </source>
</evidence>
<evidence type="ECO:0000256" key="9">
    <source>
        <dbReference type="SAM" id="MobiDB-lite"/>
    </source>
</evidence>
<keyword evidence="4" id="KW-0418">Kinase</keyword>
<feature type="transmembrane region" description="Helical" evidence="10">
    <location>
        <begin position="2529"/>
        <end position="2548"/>
    </location>
</feature>
<feature type="domain" description="Protein kinase" evidence="11">
    <location>
        <begin position="1048"/>
        <end position="1342"/>
    </location>
</feature>
<dbReference type="InterPro" id="IPR050205">
    <property type="entry name" value="CDPK_Ser/Thr_kinases"/>
</dbReference>
<feature type="compositionally biased region" description="Polar residues" evidence="9">
    <location>
        <begin position="144"/>
        <end position="157"/>
    </location>
</feature>
<feature type="compositionally biased region" description="Basic and acidic residues" evidence="9">
    <location>
        <begin position="429"/>
        <end position="446"/>
    </location>
</feature>
<dbReference type="CDD" id="cd04369">
    <property type="entry name" value="Bromodomain"/>
    <property type="match status" value="1"/>
</dbReference>
<evidence type="ECO:0000256" key="7">
    <source>
        <dbReference type="PROSITE-ProRule" id="PRU00035"/>
    </source>
</evidence>
<evidence type="ECO:0000256" key="10">
    <source>
        <dbReference type="SAM" id="Phobius"/>
    </source>
</evidence>
<evidence type="ECO:0000256" key="2">
    <source>
        <dbReference type="ARBA" id="ARBA00022679"/>
    </source>
</evidence>
<dbReference type="Gene3D" id="1.20.920.10">
    <property type="entry name" value="Bromodomain-like"/>
    <property type="match status" value="1"/>
</dbReference>
<dbReference type="Gene3D" id="1.10.510.10">
    <property type="entry name" value="Transferase(Phosphotransferase) domain 1"/>
    <property type="match status" value="1"/>
</dbReference>
<feature type="region of interest" description="Disordered" evidence="9">
    <location>
        <begin position="360"/>
        <end position="446"/>
    </location>
</feature>
<keyword evidence="8" id="KW-0175">Coiled coil</keyword>
<name>A0A9P8AB98_MORAP</name>
<keyword evidence="6 7" id="KW-0103">Bromodomain</keyword>
<sequence length="2769" mass="309389">MAITYTFIEAFGALSVCIDCSSDLTCTGDCKPTHTRSQSVKTQQSLCISQLSLSKLTEKHRNDNLPPPQVHHQAQRAINEADRGDIGDRYPQGMPKTSKGSPSATAGASALPVTITPGIQIRSWMGTRPDPGNTPAAPPARSQGVAQGSAPRSNSSAYVLPADSQRWKPGPSSSTTPVRGIFRPTATPKPASSFTIRIPRDLPNIPEAFRKQGTLRTDSSVSPAAQSRPTHSSAIDDRTVTGGAPVEHLSPMQPLDAYRKGQEKAKRSHSEMLLEENPSPSVKYYPIFGPRDAENKTKAPKISSESSLTVKAPRTGMKNRALWNHVFKAGPSGRPVLTPAIIPTRPFQATSELDSAVREVHTSQHAPGPSVIDVSTQLHPQSRSISKSRSPTLAAPTACFPTPTSLGGSVGQDIGDSGLITQPSKQHQGARERSHDLSTWDQEQQHDMRPLPSLLSPVLGAAVLGSDTEMTTPGLDGKEKIGTGTSSVLPYQITSPKSKEGLALEPIELVRVGTTVLDRLLSDPVCKDFVSKVPHTVANYHAVILEPMDLTTIEHKLWKGLQLNKAAFNEPSTSKLVAAMSHISLEDGYSSLEDFEEDLQRIYNNATSFNSPTHPIFKQAQSFKTLFTGLILAFREHILIPNPELPQELYTPSYVALSEPGPVYLFRAHLFKEMDRKLTDISVDLYASLHQPLLDIMYGPQELSETQPHFVRMYISKNRRLLASSRDERTAKIVILSDVRTNKSFDPEMSDSSSTGARMVRITARAMIAKPIGERHDMITVGDLDCPSAWTMIACVRAFDVEVVMPQRFDKGTLSKIRHEVVPFDTSPKSKLSREDQQAFLDAMGLTPSWDSTASRSVSEAAHSAASSPSMQVSPTLGGPAVFSSGAGSIIAGSALPPAGTDEELRAVSRISLDGRRPYPGESALSKAFAYSKPTYTSPVPTSGHIVGPSKPSAFMHAVASTTSSPSLQSTPGNSAASSPSKPGSVTRDSAVSRPSVSERQLLPSEVQLGPSEATRQLTKRERQLLWDLKASAQDKRVPYIRWDDIEPSLTVDSAHGLFKRIYHVEGDDGLVIQNFKEMDTESFEQRVREVACLLKLRGLEGVGQIQSVIDDDKNQLVGLSMTKYEHTLKDFATNARRHPSPCQKLSLVRDMVAAVSVIHSAGLAHRDLSEVNIMVDEDPVQRLDDSTPRPWVRIIDFGKSVFVEREEVKRWSMKEHVPEEELALLPLVIVPPDHGYKLYRSILTLPRSKSDHAPLPPVDPRSEDVYSLGVLIWRTFSGKSPWNGAIEDDLKRLRYLVSSDEQIQFQLEREVTGKMSRALLLKCLTAEADTRWTAQQLNSWLEQPEVLQELQKEFEALGGGRKKPELLHIATTLNFQPLVTITIVDLEQQKMGDDGVLEANHISVIIPEAPTSHDPKLLERETDRQSEEIASANLDISADNAFTGESEINARTAVPGNEILYETPVAGRWYFKTDGAAYDHDNDYQPPVRVNPYIMFASWHFSNNFAAGLYDIILGLSTDAFNFDLIETLTFRITDERRRKQDLKAMCGFAGELVKWRLYRQLDTFRNCKALMIEMEFRLSAQTFSEIDTGHLDLHFMELYNSQNADFDRDPSILSHRPWMWSLDIHRASKTEAPKTIMHCAFSGDASHVATLSVSGNSLFLELWAISSSDGLGAIAMADFAADPPSQRPRQQSRLCGMRQMDLQPNRLGLIRYSITISRDGSQVVLLDSMPPPGTHYENLVAVYRHDHFQHLQAKKTPKLMRSSAYQHCKELSNFIICGKFHVAKASDQMAQDEVFIAYTDGAVYVFSVYRKWRLLRTISTSTFLSTNLYSSGRINAGCVGRFFAWFKDDIISVWDMEQGSPISVKTVKEGGSTRYTDVSHAISDDGSMLAVLRDSMISVNEVASGTEVQSIKLPEHYECHTEVWFIRNDTQLLVQTSRSDAGCNRGHHGLILDAKGLFVVDRILLPGEYIDVVKSPDAAEQFYAYHGSRLHRIRLEDCTIYPYSWPHIPSCDETCKDNLIDFDTLSKEYTAKNGLQFRSFFQNVDGKDTMVAMVTSADGSVASRRLVTVDHHHFSEAVFLDKLHRLLVVDGESIMVWGLPEAMDGELSLLFFGSKRAQWKVCPHQQLFCHNLDRTSGHLGMFQCLHLEQMDSLDGAQQFLAGFDRLFQLEFKSLDMKESVERYIGRHINRLWISKDGKLDLLSHFHSGLYLFRNQFERVLPVVLRSSLIRWLPRSDMEHSTNPISILLERADFDPQVMQYVEIIIDYCLRQARADKDLRLLLPVIQCLHKLIDPNRPHADLAARILQRLAYFPVKSRAFLIQHHVTIHPPELRLRFWKHSARPLYQCKESILQMACGPQTRDGLSDYFTRDLFAATFDFLWNVNIDPAMNLTPGSCSASSVTFPLSWITGFLHIIRHKCTLTSATAVRTHRFTLEMLDNPAIAALVEYKWNTIGFKYWMIRFLSQCCFYALVLSIVFKHIYDDGQGAASAGGVIVAILVSSSLFLWLELVQLIRSSNRYLSSAYNVVDLVAFALPFAGSINQLLILSKVIQGSTANEGNAGIFSFAVIFIFLHFGGRYDAVNGDFDSENWQFHVLMMIYFFFTVILMLNVLIALINVAFSVGDGTWRLVWFLNKLQVIESAENLSYHIPGFRQSSSWFPKEIYYSASKKQVLAFEKAHPIAESHDAVIRENSHQSEQEDPLKLLRQQQETLQKEMENMRDQSRVQNGALRKQNDELKRQLSQLQESFAAQKNDMRALITELLASSSS</sequence>
<keyword evidence="10" id="KW-0812">Transmembrane</keyword>
<keyword evidence="2" id="KW-0808">Transferase</keyword>
<feature type="transmembrane region" description="Helical" evidence="10">
    <location>
        <begin position="2460"/>
        <end position="2479"/>
    </location>
</feature>
<dbReference type="Pfam" id="PF00069">
    <property type="entry name" value="Pkinase"/>
    <property type="match status" value="1"/>
</dbReference>
<organism evidence="13 14">
    <name type="scientific">Mortierella alpina</name>
    <name type="common">Oleaginous fungus</name>
    <name type="synonym">Mortierella renispora</name>
    <dbReference type="NCBI Taxonomy" id="64518"/>
    <lineage>
        <taxon>Eukaryota</taxon>
        <taxon>Fungi</taxon>
        <taxon>Fungi incertae sedis</taxon>
        <taxon>Mucoromycota</taxon>
        <taxon>Mortierellomycotina</taxon>
        <taxon>Mortierellomycetes</taxon>
        <taxon>Mortierellales</taxon>
        <taxon>Mortierellaceae</taxon>
        <taxon>Mortierella</taxon>
    </lineage>
</organism>
<dbReference type="PROSITE" id="PS50014">
    <property type="entry name" value="BROMODOMAIN_2"/>
    <property type="match status" value="1"/>
</dbReference>
<keyword evidence="3" id="KW-0547">Nucleotide-binding</keyword>
<evidence type="ECO:0000256" key="5">
    <source>
        <dbReference type="ARBA" id="ARBA00022840"/>
    </source>
</evidence>
<feature type="region of interest" description="Disordered" evidence="9">
    <location>
        <begin position="959"/>
        <end position="1015"/>
    </location>
</feature>
<feature type="region of interest" description="Disordered" evidence="9">
    <location>
        <begin position="81"/>
        <end position="276"/>
    </location>
</feature>
<dbReference type="SMART" id="SM00220">
    <property type="entry name" value="S_TKc"/>
    <property type="match status" value="1"/>
</dbReference>
<keyword evidence="5" id="KW-0067">ATP-binding</keyword>
<evidence type="ECO:0000313" key="14">
    <source>
        <dbReference type="Proteomes" id="UP000717515"/>
    </source>
</evidence>
<dbReference type="InterPro" id="IPR011009">
    <property type="entry name" value="Kinase-like_dom_sf"/>
</dbReference>
<feature type="compositionally biased region" description="Basic and acidic residues" evidence="9">
    <location>
        <begin position="257"/>
        <end position="272"/>
    </location>
</feature>
<dbReference type="GO" id="GO:0005524">
    <property type="term" value="F:ATP binding"/>
    <property type="evidence" value="ECO:0007669"/>
    <property type="project" value="UniProtKB-KW"/>
</dbReference>
<dbReference type="GO" id="GO:0006325">
    <property type="term" value="P:chromatin organization"/>
    <property type="evidence" value="ECO:0007669"/>
    <property type="project" value="UniProtKB-ARBA"/>
</dbReference>
<dbReference type="PROSITE" id="PS50011">
    <property type="entry name" value="PROTEIN_KINASE_DOM"/>
    <property type="match status" value="1"/>
</dbReference>
<evidence type="ECO:0000259" key="11">
    <source>
        <dbReference type="PROSITE" id="PS50011"/>
    </source>
</evidence>
<feature type="transmembrane region" description="Helical" evidence="10">
    <location>
        <begin position="2491"/>
        <end position="2509"/>
    </location>
</feature>
<evidence type="ECO:0000256" key="4">
    <source>
        <dbReference type="ARBA" id="ARBA00022777"/>
    </source>
</evidence>
<dbReference type="Gene3D" id="2.130.10.10">
    <property type="entry name" value="YVTN repeat-like/Quinoprotein amine dehydrogenase"/>
    <property type="match status" value="1"/>
</dbReference>
<keyword evidence="10" id="KW-1133">Transmembrane helix</keyword>
<dbReference type="SUPFAM" id="SSF56112">
    <property type="entry name" value="Protein kinase-like (PK-like)"/>
    <property type="match status" value="1"/>
</dbReference>
<evidence type="ECO:0000313" key="13">
    <source>
        <dbReference type="EMBL" id="KAG9326430.1"/>
    </source>
</evidence>
<dbReference type="InterPro" id="IPR011044">
    <property type="entry name" value="Quino_amine_DH_bsu"/>
</dbReference>
<evidence type="ECO:0000259" key="12">
    <source>
        <dbReference type="PROSITE" id="PS50014"/>
    </source>
</evidence>
<evidence type="ECO:0000256" key="6">
    <source>
        <dbReference type="ARBA" id="ARBA00023117"/>
    </source>
</evidence>
<dbReference type="SMART" id="SM00297">
    <property type="entry name" value="BROMO"/>
    <property type="match status" value="1"/>
</dbReference>
<dbReference type="PANTHER" id="PTHR24349">
    <property type="entry name" value="SERINE/THREONINE-PROTEIN KINASE"/>
    <property type="match status" value="1"/>
</dbReference>
<feature type="compositionally biased region" description="Polar residues" evidence="9">
    <location>
        <begin position="373"/>
        <end position="391"/>
    </location>
</feature>
<evidence type="ECO:0000256" key="1">
    <source>
        <dbReference type="ARBA" id="ARBA00022527"/>
    </source>
</evidence>
<feature type="compositionally biased region" description="Polar residues" evidence="9">
    <location>
        <begin position="973"/>
        <end position="999"/>
    </location>
</feature>
<gene>
    <name evidence="13" type="ORF">KVV02_008050</name>
</gene>
<evidence type="ECO:0000256" key="3">
    <source>
        <dbReference type="ARBA" id="ARBA00022741"/>
    </source>
</evidence>
<dbReference type="InterPro" id="IPR036427">
    <property type="entry name" value="Bromodomain-like_sf"/>
</dbReference>
<comment type="caution">
    <text evidence="13">The sequence shown here is derived from an EMBL/GenBank/DDBJ whole genome shotgun (WGS) entry which is preliminary data.</text>
</comment>